<dbReference type="GO" id="GO:0004519">
    <property type="term" value="F:endonuclease activity"/>
    <property type="evidence" value="ECO:0007669"/>
    <property type="project" value="UniProtKB-KW"/>
</dbReference>
<proteinExistence type="predicted"/>
<keyword evidence="1" id="KW-0255">Endonuclease</keyword>
<sequence>MVGSIPLTGFWTMAIIWRMGLLLQRLGSLVLPHGLSILHGKTRRGGLVFDIADLIKDALILPQAFIAAMAGEDEQEFRQRCLRGFQQADALDVMIDTLKETAERLSQVGK</sequence>
<accession>A0A4U9WJ28</accession>
<gene>
    <name evidence="1" type="ORF">NCTC12965_08088</name>
</gene>
<name>A0A4U9WJ28_SERFO</name>
<keyword evidence="1" id="KW-0540">Nuclease</keyword>
<keyword evidence="1" id="KW-0378">Hydrolase</keyword>
<dbReference type="EMBL" id="CABEEZ010000159">
    <property type="protein sequence ID" value="VTR59455.1"/>
    <property type="molecule type" value="Genomic_DNA"/>
</dbReference>
<protein>
    <submittedName>
        <fullName evidence="1">CRISPR-associated endonuclease Cas1, subtype I-F/YPEST</fullName>
    </submittedName>
</protein>
<dbReference type="InterPro" id="IPR042206">
    <property type="entry name" value="CRISPR-assoc_Cas1_C"/>
</dbReference>
<reference evidence="1" key="1">
    <citation type="submission" date="2019-05" db="EMBL/GenBank/DDBJ databases">
        <authorList>
            <consortium name="Pathogen Informatics"/>
        </authorList>
    </citation>
    <scope>NUCLEOTIDE SEQUENCE [LARGE SCALE GENOMIC DNA]</scope>
    <source>
        <strain evidence="1">NCTC12965</strain>
    </source>
</reference>
<dbReference type="AlphaFoldDB" id="A0A4U9WJ28"/>
<dbReference type="Gene3D" id="1.20.120.920">
    <property type="entry name" value="CRISPR-associated endonuclease Cas1, C-terminal domain"/>
    <property type="match status" value="1"/>
</dbReference>
<evidence type="ECO:0000313" key="1">
    <source>
        <dbReference type="EMBL" id="VTR59455.1"/>
    </source>
</evidence>
<organism evidence="1">
    <name type="scientific">Serratia fonticola</name>
    <dbReference type="NCBI Taxonomy" id="47917"/>
    <lineage>
        <taxon>Bacteria</taxon>
        <taxon>Pseudomonadati</taxon>
        <taxon>Pseudomonadota</taxon>
        <taxon>Gammaproteobacteria</taxon>
        <taxon>Enterobacterales</taxon>
        <taxon>Yersiniaceae</taxon>
        <taxon>Serratia</taxon>
    </lineage>
</organism>